<sequence length="679" mass="74573">MDFRNGSESQVSDPDAGYEGSAQVDMEALLAAHGSVRGPAPAAAKATGEGPAGALETGTPAAAAAGAPAAKKQSDSRTIHDRRFAIALDPARDALLTDFGKETLDDRYLLPGEKYQDLFARVADAYADDQEHAQRLYDYISRLWFMPATPVLSNGGTGRGLPISCYLNSVEDSLEGIVATWNENVWLASRGGGIGTYWGNVRGIGEPVGLNGKTSGIIPFVRVMDSLTLAISQGSLRRGSAACYLDVSHPEIEEFLEIRKTSGDFNRKALNLHHGVLLTDEFMEAVRDGTDFALRSPKDGSVRGKVHARSLFQKLVEVRLATGEPYLVFSDTVNRMMPKHHRDLGLKVSTSNLCSEITLPTGRDHLGNDRTAVCCLSSLNLETWEEWKGDKRFIEDVLRFLDNVLQDYIDRAPDEMARARYSAERERSVGMGVMGYHSYLQKKGIAFESAMAKALNLQMFQHINARANEASMLLAKERGPCLDAADQGVMERFSCKMAIAPTASISIICGGTSACIEPIPANIYTHKTLSGSFVVKNPYLQKLLAAKSKDSTNVWNSILEQGGSVQHLDFLSPEEKAVYKTSFEIDQRWLLEFAADRTPYIDQAQSLNLFIPADVDKWDLMMLHFQAWEKGIKSLYYLRSKSVQRAGFAGGVEADNTSELPKFELAASTTDYDECLACQ</sequence>
<feature type="compositionally biased region" description="Low complexity" evidence="7">
    <location>
        <begin position="52"/>
        <end position="70"/>
    </location>
</feature>
<evidence type="ECO:0000256" key="6">
    <source>
        <dbReference type="RuleBase" id="RU003410"/>
    </source>
</evidence>
<evidence type="ECO:0000259" key="9">
    <source>
        <dbReference type="Pfam" id="PF02867"/>
    </source>
</evidence>
<gene>
    <name evidence="10" type="ORF">ACFFJC_15205</name>
</gene>
<reference evidence="10 11" key="1">
    <citation type="submission" date="2024-09" db="EMBL/GenBank/DDBJ databases">
        <authorList>
            <person name="Sun Q."/>
            <person name="Mori K."/>
        </authorList>
    </citation>
    <scope>NUCLEOTIDE SEQUENCE [LARGE SCALE GENOMIC DNA]</scope>
    <source>
        <strain evidence="10 11">CCM 7706</strain>
    </source>
</reference>
<evidence type="ECO:0000256" key="7">
    <source>
        <dbReference type="SAM" id="MobiDB-lite"/>
    </source>
</evidence>
<dbReference type="InterPro" id="IPR000788">
    <property type="entry name" value="RNR_lg_C"/>
</dbReference>
<evidence type="ECO:0000256" key="3">
    <source>
        <dbReference type="ARBA" id="ARBA00023002"/>
    </source>
</evidence>
<organism evidence="10 11">
    <name type="scientific">Novosphingobium soli</name>
    <dbReference type="NCBI Taxonomy" id="574956"/>
    <lineage>
        <taxon>Bacteria</taxon>
        <taxon>Pseudomonadati</taxon>
        <taxon>Pseudomonadota</taxon>
        <taxon>Alphaproteobacteria</taxon>
        <taxon>Sphingomonadales</taxon>
        <taxon>Sphingomonadaceae</taxon>
        <taxon>Novosphingobium</taxon>
    </lineage>
</organism>
<comment type="function">
    <text evidence="6">Provides the precursors necessary for DNA synthesis. Catalyzes the biosynthesis of deoxyribonucleotides from the corresponding ribonucleotides.</text>
</comment>
<evidence type="ECO:0000259" key="8">
    <source>
        <dbReference type="Pfam" id="PF00317"/>
    </source>
</evidence>
<dbReference type="PRINTS" id="PR01183">
    <property type="entry name" value="RIBORDTASEM1"/>
</dbReference>
<comment type="catalytic activity">
    <reaction evidence="5 6">
        <text>a 2'-deoxyribonucleoside 5'-diphosphate + [thioredoxin]-disulfide + H2O = a ribonucleoside 5'-diphosphate + [thioredoxin]-dithiol</text>
        <dbReference type="Rhea" id="RHEA:23252"/>
        <dbReference type="Rhea" id="RHEA-COMP:10698"/>
        <dbReference type="Rhea" id="RHEA-COMP:10700"/>
        <dbReference type="ChEBI" id="CHEBI:15377"/>
        <dbReference type="ChEBI" id="CHEBI:29950"/>
        <dbReference type="ChEBI" id="CHEBI:50058"/>
        <dbReference type="ChEBI" id="CHEBI:57930"/>
        <dbReference type="ChEBI" id="CHEBI:73316"/>
        <dbReference type="EC" id="1.17.4.1"/>
    </reaction>
</comment>
<evidence type="ECO:0000256" key="5">
    <source>
        <dbReference type="ARBA" id="ARBA00047754"/>
    </source>
</evidence>
<dbReference type="InterPro" id="IPR013509">
    <property type="entry name" value="RNR_lsu_N"/>
</dbReference>
<keyword evidence="3 6" id="KW-0560">Oxidoreductase</keyword>
<dbReference type="InterPro" id="IPR008926">
    <property type="entry name" value="RNR_R1-su_N"/>
</dbReference>
<dbReference type="SUPFAM" id="SSF51998">
    <property type="entry name" value="PFL-like glycyl radical enzymes"/>
    <property type="match status" value="1"/>
</dbReference>
<dbReference type="Proteomes" id="UP001589798">
    <property type="component" value="Unassembled WGS sequence"/>
</dbReference>
<feature type="domain" description="Ribonucleotide reductase large subunit C-terminal" evidence="9">
    <location>
        <begin position="164"/>
        <end position="481"/>
    </location>
</feature>
<accession>A0ABV6CYZ5</accession>
<name>A0ABV6CYZ5_9SPHN</name>
<dbReference type="Gene3D" id="3.20.70.20">
    <property type="match status" value="1"/>
</dbReference>
<dbReference type="InterPro" id="IPR039718">
    <property type="entry name" value="Rrm1"/>
</dbReference>
<keyword evidence="4 6" id="KW-0215">Deoxyribonucleotide synthesis</keyword>
<comment type="similarity">
    <text evidence="1 6">Belongs to the ribonucleoside diphosphate reductase large chain family.</text>
</comment>
<evidence type="ECO:0000313" key="10">
    <source>
        <dbReference type="EMBL" id="MFC0205612.1"/>
    </source>
</evidence>
<feature type="compositionally biased region" description="Polar residues" evidence="7">
    <location>
        <begin position="1"/>
        <end position="12"/>
    </location>
</feature>
<evidence type="ECO:0000313" key="11">
    <source>
        <dbReference type="Proteomes" id="UP001589798"/>
    </source>
</evidence>
<evidence type="ECO:0000256" key="2">
    <source>
        <dbReference type="ARBA" id="ARBA00012274"/>
    </source>
</evidence>
<evidence type="ECO:0000256" key="4">
    <source>
        <dbReference type="ARBA" id="ARBA00023116"/>
    </source>
</evidence>
<feature type="domain" description="Ribonucleotide reductase large subunit N-terminal" evidence="8">
    <location>
        <begin position="95"/>
        <end position="160"/>
    </location>
</feature>
<proteinExistence type="inferred from homology"/>
<protein>
    <recommendedName>
        <fullName evidence="2 6">Ribonucleoside-diphosphate reductase</fullName>
        <ecNumber evidence="2 6">1.17.4.1</ecNumber>
    </recommendedName>
</protein>
<dbReference type="Pfam" id="PF02867">
    <property type="entry name" value="Ribonuc_red_lgC"/>
    <property type="match status" value="2"/>
</dbReference>
<dbReference type="GO" id="GO:0004748">
    <property type="term" value="F:ribonucleoside-diphosphate reductase activity, thioredoxin disulfide as acceptor"/>
    <property type="evidence" value="ECO:0007669"/>
    <property type="project" value="UniProtKB-EC"/>
</dbReference>
<dbReference type="Pfam" id="PF00317">
    <property type="entry name" value="Ribonuc_red_lgN"/>
    <property type="match status" value="1"/>
</dbReference>
<dbReference type="EC" id="1.17.4.1" evidence="2 6"/>
<keyword evidence="11" id="KW-1185">Reference proteome</keyword>
<comment type="caution">
    <text evidence="10">The sequence shown here is derived from an EMBL/GenBank/DDBJ whole genome shotgun (WGS) entry which is preliminary data.</text>
</comment>
<dbReference type="NCBIfam" id="NF006577">
    <property type="entry name" value="PRK09102.1"/>
    <property type="match status" value="1"/>
</dbReference>
<dbReference type="CDD" id="cd01679">
    <property type="entry name" value="RNR_I"/>
    <property type="match status" value="1"/>
</dbReference>
<dbReference type="PANTHER" id="PTHR11573:SF6">
    <property type="entry name" value="RIBONUCLEOSIDE-DIPHOSPHATE REDUCTASE LARGE SUBUNIT"/>
    <property type="match status" value="1"/>
</dbReference>
<dbReference type="SUPFAM" id="SSF48168">
    <property type="entry name" value="R1 subunit of ribonucleotide reductase, N-terminal domain"/>
    <property type="match status" value="1"/>
</dbReference>
<evidence type="ECO:0000256" key="1">
    <source>
        <dbReference type="ARBA" id="ARBA00010406"/>
    </source>
</evidence>
<feature type="region of interest" description="Disordered" evidence="7">
    <location>
        <begin position="1"/>
        <end position="76"/>
    </location>
</feature>
<feature type="domain" description="Ribonucleotide reductase large subunit C-terminal" evidence="9">
    <location>
        <begin position="492"/>
        <end position="638"/>
    </location>
</feature>
<dbReference type="EMBL" id="JBHLWK010000018">
    <property type="protein sequence ID" value="MFC0205612.1"/>
    <property type="molecule type" value="Genomic_DNA"/>
</dbReference>
<dbReference type="RefSeq" id="WP_379488343.1">
    <property type="nucleotide sequence ID" value="NZ_JBHLWK010000018.1"/>
</dbReference>
<dbReference type="PANTHER" id="PTHR11573">
    <property type="entry name" value="RIBONUCLEOSIDE-DIPHOSPHATE REDUCTASE LARGE CHAIN"/>
    <property type="match status" value="1"/>
</dbReference>